<feature type="domain" description="Glycosyltransferase 2-like" evidence="1">
    <location>
        <begin position="10"/>
        <end position="182"/>
    </location>
</feature>
<dbReference type="Gene3D" id="3.90.550.10">
    <property type="entry name" value="Spore Coat Polysaccharide Biosynthesis Protein SpsA, Chain A"/>
    <property type="match status" value="1"/>
</dbReference>
<dbReference type="SUPFAM" id="SSF53448">
    <property type="entry name" value="Nucleotide-diphospho-sugar transferases"/>
    <property type="match status" value="1"/>
</dbReference>
<dbReference type="InterPro" id="IPR050256">
    <property type="entry name" value="Glycosyltransferase_2"/>
</dbReference>
<evidence type="ECO:0000313" key="3">
    <source>
        <dbReference type="Proteomes" id="UP000176893"/>
    </source>
</evidence>
<sequence>MNEFDCKKLSIIIPVYNEERTLRKLINAVEAVSLPLKKEIILVDDGSTDGSREILNQLIHIPTSQVGYPQVEYNVVFLDKNMGKGAATKRGFEEAAGDIILIQDADLEYNPQEYPNLITPIIENKADVVYGSRFMKPEQKNKIIYKSGYLFSQALNWMSNILSGVKLTDMYTCYKVFSKDSINQIYPHLKSKRFGIDPELTAWIGKLHFKVIEVPISYSGRTYQDGKKINWKDGLAAIWHIIRFNLFIK</sequence>
<dbReference type="Proteomes" id="UP000176893">
    <property type="component" value="Unassembled WGS sequence"/>
</dbReference>
<organism evidence="2 3">
    <name type="scientific">Candidatus Yanofskybacteria bacterium RIFCSPHIGHO2_01_FULL_41_26</name>
    <dbReference type="NCBI Taxonomy" id="1802661"/>
    <lineage>
        <taxon>Bacteria</taxon>
        <taxon>Candidatus Yanofskyibacteriota</taxon>
    </lineage>
</organism>
<dbReference type="AlphaFoldDB" id="A0A1F8EE08"/>
<gene>
    <name evidence="2" type="ORF">A2649_01255</name>
</gene>
<dbReference type="PANTHER" id="PTHR48090">
    <property type="entry name" value="UNDECAPRENYL-PHOSPHATE 4-DEOXY-4-FORMAMIDO-L-ARABINOSE TRANSFERASE-RELATED"/>
    <property type="match status" value="1"/>
</dbReference>
<name>A0A1F8EE08_9BACT</name>
<dbReference type="InterPro" id="IPR029044">
    <property type="entry name" value="Nucleotide-diphossugar_trans"/>
</dbReference>
<protein>
    <recommendedName>
        <fullName evidence="1">Glycosyltransferase 2-like domain-containing protein</fullName>
    </recommendedName>
</protein>
<evidence type="ECO:0000313" key="2">
    <source>
        <dbReference type="EMBL" id="OGM99050.1"/>
    </source>
</evidence>
<dbReference type="CDD" id="cd04179">
    <property type="entry name" value="DPM_DPG-synthase_like"/>
    <property type="match status" value="1"/>
</dbReference>
<proteinExistence type="predicted"/>
<dbReference type="PANTHER" id="PTHR48090:SF7">
    <property type="entry name" value="RFBJ PROTEIN"/>
    <property type="match status" value="1"/>
</dbReference>
<dbReference type="Pfam" id="PF00535">
    <property type="entry name" value="Glycos_transf_2"/>
    <property type="match status" value="1"/>
</dbReference>
<dbReference type="STRING" id="1802661.A2649_01255"/>
<reference evidence="2 3" key="1">
    <citation type="journal article" date="2016" name="Nat. Commun.">
        <title>Thousands of microbial genomes shed light on interconnected biogeochemical processes in an aquifer system.</title>
        <authorList>
            <person name="Anantharaman K."/>
            <person name="Brown C.T."/>
            <person name="Hug L.A."/>
            <person name="Sharon I."/>
            <person name="Castelle C.J."/>
            <person name="Probst A.J."/>
            <person name="Thomas B.C."/>
            <person name="Singh A."/>
            <person name="Wilkins M.J."/>
            <person name="Karaoz U."/>
            <person name="Brodie E.L."/>
            <person name="Williams K.H."/>
            <person name="Hubbard S.S."/>
            <person name="Banfield J.F."/>
        </authorList>
    </citation>
    <scope>NUCLEOTIDE SEQUENCE [LARGE SCALE GENOMIC DNA]</scope>
</reference>
<dbReference type="InterPro" id="IPR001173">
    <property type="entry name" value="Glyco_trans_2-like"/>
</dbReference>
<accession>A0A1F8EE08</accession>
<evidence type="ECO:0000259" key="1">
    <source>
        <dbReference type="Pfam" id="PF00535"/>
    </source>
</evidence>
<dbReference type="EMBL" id="MGJB01000006">
    <property type="protein sequence ID" value="OGM99050.1"/>
    <property type="molecule type" value="Genomic_DNA"/>
</dbReference>
<comment type="caution">
    <text evidence="2">The sequence shown here is derived from an EMBL/GenBank/DDBJ whole genome shotgun (WGS) entry which is preliminary data.</text>
</comment>